<gene>
    <name evidence="2" type="ORF">NAT50_08925</name>
</gene>
<evidence type="ECO:0000259" key="1">
    <source>
        <dbReference type="Pfam" id="PF12867"/>
    </source>
</evidence>
<dbReference type="Proteomes" id="UP001317191">
    <property type="component" value="Unassembled WGS sequence"/>
</dbReference>
<dbReference type="EMBL" id="JAMLJM010000006">
    <property type="protein sequence ID" value="MCL9809478.1"/>
    <property type="molecule type" value="Genomic_DNA"/>
</dbReference>
<organism evidence="2 3">
    <name type="scientific">Flavobacterium luminosum</name>
    <dbReference type="NCBI Taxonomy" id="2949086"/>
    <lineage>
        <taxon>Bacteria</taxon>
        <taxon>Pseudomonadati</taxon>
        <taxon>Bacteroidota</taxon>
        <taxon>Flavobacteriia</taxon>
        <taxon>Flavobacteriales</taxon>
        <taxon>Flavobacteriaceae</taxon>
        <taxon>Flavobacterium</taxon>
    </lineage>
</organism>
<dbReference type="Gene3D" id="1.20.120.450">
    <property type="entry name" value="dinb family like domain"/>
    <property type="match status" value="1"/>
</dbReference>
<accession>A0ABT0TPQ8</accession>
<dbReference type="InterPro" id="IPR034660">
    <property type="entry name" value="DinB/YfiT-like"/>
</dbReference>
<comment type="caution">
    <text evidence="2">The sequence shown here is derived from an EMBL/GenBank/DDBJ whole genome shotgun (WGS) entry which is preliminary data.</text>
</comment>
<keyword evidence="3" id="KW-1185">Reference proteome</keyword>
<name>A0ABT0TPQ8_9FLAO</name>
<proteinExistence type="predicted"/>
<protein>
    <submittedName>
        <fullName evidence="2">DinB family protein</fullName>
    </submittedName>
</protein>
<evidence type="ECO:0000313" key="3">
    <source>
        <dbReference type="Proteomes" id="UP001317191"/>
    </source>
</evidence>
<evidence type="ECO:0000313" key="2">
    <source>
        <dbReference type="EMBL" id="MCL9809478.1"/>
    </source>
</evidence>
<sequence>MKNLQPNEYPEYYIPYINEVKSLAIIDALEDNLNDFYNFIENIVPEEKHEYRYESEKWTIKDIVQHLIDAERIFSYRALRISRFDKTPLPGFDENEYVTAANANHRNMIDLIQEFVAVRKATIRLFESFSEEMLLNKGIASNNPISVRAIGYIITGHCIHHLNIIKERYL</sequence>
<dbReference type="SUPFAM" id="SSF109854">
    <property type="entry name" value="DinB/YfiT-like putative metalloenzymes"/>
    <property type="match status" value="1"/>
</dbReference>
<feature type="domain" description="DinB-like" evidence="1">
    <location>
        <begin position="29"/>
        <end position="165"/>
    </location>
</feature>
<reference evidence="2 3" key="1">
    <citation type="submission" date="2022-05" db="EMBL/GenBank/DDBJ databases">
        <title>Flavobacterium sp., isolated from activated sludge.</title>
        <authorList>
            <person name="Ran Q."/>
        </authorList>
    </citation>
    <scope>NUCLEOTIDE SEQUENCE [LARGE SCALE GENOMIC DNA]</scope>
    <source>
        <strain evidence="2 3">HXWNR70</strain>
    </source>
</reference>
<dbReference type="Pfam" id="PF12867">
    <property type="entry name" value="DinB_2"/>
    <property type="match status" value="1"/>
</dbReference>
<dbReference type="InterPro" id="IPR024775">
    <property type="entry name" value="DinB-like"/>
</dbReference>
<dbReference type="RefSeq" id="WP_250592927.1">
    <property type="nucleotide sequence ID" value="NZ_JAMLJM010000006.1"/>
</dbReference>